<feature type="transmembrane region" description="Helical" evidence="2">
    <location>
        <begin position="43"/>
        <end position="61"/>
    </location>
</feature>
<reference evidence="3 4" key="1">
    <citation type="submission" date="2014-04" db="EMBL/GenBank/DDBJ databases">
        <title>Evolutionary Origins and Diversification of the Mycorrhizal Mutualists.</title>
        <authorList>
            <consortium name="DOE Joint Genome Institute"/>
            <consortium name="Mycorrhizal Genomics Consortium"/>
            <person name="Kohler A."/>
            <person name="Kuo A."/>
            <person name="Nagy L.G."/>
            <person name="Floudas D."/>
            <person name="Copeland A."/>
            <person name="Barry K.W."/>
            <person name="Cichocki N."/>
            <person name="Veneault-Fourrey C."/>
            <person name="LaButti K."/>
            <person name="Lindquist E.A."/>
            <person name="Lipzen A."/>
            <person name="Lundell T."/>
            <person name="Morin E."/>
            <person name="Murat C."/>
            <person name="Riley R."/>
            <person name="Ohm R."/>
            <person name="Sun H."/>
            <person name="Tunlid A."/>
            <person name="Henrissat B."/>
            <person name="Grigoriev I.V."/>
            <person name="Hibbett D.S."/>
            <person name="Martin F."/>
        </authorList>
    </citation>
    <scope>NUCLEOTIDE SEQUENCE [LARGE SCALE GENOMIC DNA]</scope>
    <source>
        <strain evidence="3 4">MD-312</strain>
    </source>
</reference>
<evidence type="ECO:0000256" key="2">
    <source>
        <dbReference type="SAM" id="Phobius"/>
    </source>
</evidence>
<feature type="transmembrane region" description="Helical" evidence="2">
    <location>
        <begin position="73"/>
        <end position="92"/>
    </location>
</feature>
<dbReference type="AlphaFoldDB" id="A0A0C9VEM3"/>
<accession>A0A0C9VEM3</accession>
<name>A0A0C9VEM3_9AGAM</name>
<keyword evidence="2" id="KW-0472">Membrane</keyword>
<dbReference type="EMBL" id="KN839848">
    <property type="protein sequence ID" value="KIJ64014.1"/>
    <property type="molecule type" value="Genomic_DNA"/>
</dbReference>
<dbReference type="Proteomes" id="UP000053820">
    <property type="component" value="Unassembled WGS sequence"/>
</dbReference>
<dbReference type="HOGENOM" id="CLU_186274_0_0_1"/>
<feature type="region of interest" description="Disordered" evidence="1">
    <location>
        <begin position="1"/>
        <end position="30"/>
    </location>
</feature>
<organism evidence="3 4">
    <name type="scientific">Hydnomerulius pinastri MD-312</name>
    <dbReference type="NCBI Taxonomy" id="994086"/>
    <lineage>
        <taxon>Eukaryota</taxon>
        <taxon>Fungi</taxon>
        <taxon>Dikarya</taxon>
        <taxon>Basidiomycota</taxon>
        <taxon>Agaricomycotina</taxon>
        <taxon>Agaricomycetes</taxon>
        <taxon>Agaricomycetidae</taxon>
        <taxon>Boletales</taxon>
        <taxon>Boletales incertae sedis</taxon>
        <taxon>Leucogyrophana</taxon>
    </lineage>
</organism>
<evidence type="ECO:0000313" key="4">
    <source>
        <dbReference type="Proteomes" id="UP000053820"/>
    </source>
</evidence>
<proteinExistence type="predicted"/>
<keyword evidence="2" id="KW-0812">Transmembrane</keyword>
<protein>
    <submittedName>
        <fullName evidence="3">Unplaced genomic scaffold scaffold_14, whole genome shotgun sequence</fullName>
    </submittedName>
</protein>
<keyword evidence="2" id="KW-1133">Transmembrane helix</keyword>
<evidence type="ECO:0000313" key="3">
    <source>
        <dbReference type="EMBL" id="KIJ64014.1"/>
    </source>
</evidence>
<feature type="compositionally biased region" description="Pro residues" evidence="1">
    <location>
        <begin position="10"/>
        <end position="22"/>
    </location>
</feature>
<sequence length="114" mass="11898">MSTGKQPSAPSAPPLAPSPTSPALPDQETEWKGRGYKDCLTCTIIGTGAFGITGLYALRMARPSAPGSRMGKMLMAYVGVGFLAASVVRWNLTPSEMLETLVTGKVPPDALSKS</sequence>
<dbReference type="OrthoDB" id="6604875at2759"/>
<keyword evidence="4" id="KW-1185">Reference proteome</keyword>
<evidence type="ECO:0000256" key="1">
    <source>
        <dbReference type="SAM" id="MobiDB-lite"/>
    </source>
</evidence>
<gene>
    <name evidence="3" type="ORF">HYDPIDRAFT_112527</name>
</gene>